<keyword evidence="4" id="KW-1185">Reference proteome</keyword>
<evidence type="ECO:0000313" key="3">
    <source>
        <dbReference type="EMBL" id="SHE41138.1"/>
    </source>
</evidence>
<dbReference type="AlphaFoldDB" id="A0A1M4T9V7"/>
<dbReference type="Pfam" id="PF13715">
    <property type="entry name" value="CarbopepD_reg_2"/>
    <property type="match status" value="1"/>
</dbReference>
<dbReference type="Gene3D" id="2.60.40.1120">
    <property type="entry name" value="Carboxypeptidase-like, regulatory domain"/>
    <property type="match status" value="1"/>
</dbReference>
<protein>
    <submittedName>
        <fullName evidence="3">Alpha/beta hydrolase family protein</fullName>
    </submittedName>
</protein>
<name>A0A1M4T9V7_9SPHI</name>
<dbReference type="Pfam" id="PF02129">
    <property type="entry name" value="Peptidase_S15"/>
    <property type="match status" value="1"/>
</dbReference>
<dbReference type="RefSeq" id="WP_073226094.1">
    <property type="nucleotide sequence ID" value="NZ_FQUQ01000001.1"/>
</dbReference>
<dbReference type="Proteomes" id="UP000184287">
    <property type="component" value="Unassembled WGS sequence"/>
</dbReference>
<gene>
    <name evidence="3" type="ORF">SAMN04488522_101127</name>
</gene>
<sequence length="633" mass="70235">MGNKTLALLLISLFSTPLFSQTTDSKKEFSYTAGYQEYKLTDSSRNYKSGTAKGNPLFFRPLEIDVWYPAQAAPNHTPLEYAYFVSLLERRANSFQDSVKYQGLSKELSLHFAMGNMPSGKAIKTRSFAGITPVKSNFPLIIYFSSMNGMSYENVPLFENLASHGYVVVAISSIGRYPGNMSTKFPDIMEQVADAEFALDFFKDKGIDTTKVGLAGYSYGGIAAIFMALKHPDIRTILSLDGSEKHYYGRDNDEDKDFDELRNSTNWRPSALKSAYAYLESDHKEDESTMDSVYSPSPGGVYKYAQINDAEHEDFSSISTPVLKPGSAYELINQLTLTYFDQTLKASGQSFIDELMAFSKNGRITLRLKTNRHKSGQIILTGSIIAAATGTPLPYASIGIPSGNRGTVSDYNGHFKLNLADTLMEHTVRISALGYQSKTYTVSALITALSGKPEIRLHEQVNALNEVNIIAKKRRTRIVGNTSQSKFFKVGFPFKDLGSEVGIQISFGKKKVQLRSFNFNISEMRMDSCTFRLNIYGLKDGMPAENLLRQNIVKTIGNQPGPYTIDLESNHIVLDGTVFVSLEWIDGKTSSGKGMVFFSAGLLSSSYHRKTTEASWVKFKGLGAAFNLKVMED</sequence>
<reference evidence="4" key="1">
    <citation type="submission" date="2016-11" db="EMBL/GenBank/DDBJ databases">
        <authorList>
            <person name="Varghese N."/>
            <person name="Submissions S."/>
        </authorList>
    </citation>
    <scope>NUCLEOTIDE SEQUENCE [LARGE SCALE GENOMIC DNA]</scope>
    <source>
        <strain evidence="4">DSM 16990</strain>
    </source>
</reference>
<evidence type="ECO:0000259" key="2">
    <source>
        <dbReference type="Pfam" id="PF02129"/>
    </source>
</evidence>
<feature type="chain" id="PRO_5013336260" evidence="1">
    <location>
        <begin position="21"/>
        <end position="633"/>
    </location>
</feature>
<dbReference type="EMBL" id="FQUQ01000001">
    <property type="protein sequence ID" value="SHE41138.1"/>
    <property type="molecule type" value="Genomic_DNA"/>
</dbReference>
<keyword evidence="1" id="KW-0732">Signal</keyword>
<proteinExistence type="predicted"/>
<accession>A0A1M4T9V7</accession>
<dbReference type="OrthoDB" id="2247630at2"/>
<dbReference type="STRING" id="288992.SAMN04488522_101127"/>
<dbReference type="Gene3D" id="3.40.50.1820">
    <property type="entry name" value="alpha/beta hydrolase"/>
    <property type="match status" value="2"/>
</dbReference>
<dbReference type="InterPro" id="IPR000383">
    <property type="entry name" value="Xaa-Pro-like_dom"/>
</dbReference>
<evidence type="ECO:0000313" key="4">
    <source>
        <dbReference type="Proteomes" id="UP000184287"/>
    </source>
</evidence>
<evidence type="ECO:0000256" key="1">
    <source>
        <dbReference type="SAM" id="SignalP"/>
    </source>
</evidence>
<dbReference type="SUPFAM" id="SSF49464">
    <property type="entry name" value="Carboxypeptidase regulatory domain-like"/>
    <property type="match status" value="1"/>
</dbReference>
<keyword evidence="3" id="KW-0378">Hydrolase</keyword>
<dbReference type="InterPro" id="IPR008969">
    <property type="entry name" value="CarboxyPept-like_regulatory"/>
</dbReference>
<dbReference type="GO" id="GO:0016787">
    <property type="term" value="F:hydrolase activity"/>
    <property type="evidence" value="ECO:0007669"/>
    <property type="project" value="UniProtKB-KW"/>
</dbReference>
<feature type="domain" description="Xaa-Pro dipeptidyl-peptidase-like" evidence="2">
    <location>
        <begin position="106"/>
        <end position="243"/>
    </location>
</feature>
<organism evidence="3 4">
    <name type="scientific">Pedobacter caeni</name>
    <dbReference type="NCBI Taxonomy" id="288992"/>
    <lineage>
        <taxon>Bacteria</taxon>
        <taxon>Pseudomonadati</taxon>
        <taxon>Bacteroidota</taxon>
        <taxon>Sphingobacteriia</taxon>
        <taxon>Sphingobacteriales</taxon>
        <taxon>Sphingobacteriaceae</taxon>
        <taxon>Pedobacter</taxon>
    </lineage>
</organism>
<dbReference type="InterPro" id="IPR029058">
    <property type="entry name" value="AB_hydrolase_fold"/>
</dbReference>
<feature type="signal peptide" evidence="1">
    <location>
        <begin position="1"/>
        <end position="20"/>
    </location>
</feature>
<dbReference type="SUPFAM" id="SSF53474">
    <property type="entry name" value="alpha/beta-Hydrolases"/>
    <property type="match status" value="1"/>
</dbReference>